<organism evidence="3 4">
    <name type="scientific">Terriglobus roseus</name>
    <dbReference type="NCBI Taxonomy" id="392734"/>
    <lineage>
        <taxon>Bacteria</taxon>
        <taxon>Pseudomonadati</taxon>
        <taxon>Acidobacteriota</taxon>
        <taxon>Terriglobia</taxon>
        <taxon>Terriglobales</taxon>
        <taxon>Acidobacteriaceae</taxon>
        <taxon>Terriglobus</taxon>
    </lineage>
</organism>
<evidence type="ECO:0000259" key="2">
    <source>
        <dbReference type="Pfam" id="PF03795"/>
    </source>
</evidence>
<reference evidence="3 4" key="1">
    <citation type="submission" date="2016-10" db="EMBL/GenBank/DDBJ databases">
        <authorList>
            <person name="de Groot N.N."/>
        </authorList>
    </citation>
    <scope>NUCLEOTIDE SEQUENCE [LARGE SCALE GENOMIC DNA]</scope>
    <source>
        <strain evidence="3 4">GAS232</strain>
    </source>
</reference>
<dbReference type="Pfam" id="PF03795">
    <property type="entry name" value="YCII"/>
    <property type="match status" value="1"/>
</dbReference>
<dbReference type="InterPro" id="IPR011008">
    <property type="entry name" value="Dimeric_a/b-barrel"/>
</dbReference>
<dbReference type="PANTHER" id="PTHR35174:SF3">
    <property type="entry name" value="BLL7171 PROTEIN"/>
    <property type="match status" value="1"/>
</dbReference>
<feature type="domain" description="YCII-related" evidence="2">
    <location>
        <begin position="18"/>
        <end position="97"/>
    </location>
</feature>
<evidence type="ECO:0000313" key="3">
    <source>
        <dbReference type="EMBL" id="SDG03628.1"/>
    </source>
</evidence>
<sequence length="121" mass="13598">MPQFLVAVQHPNNYDPSLEGDDMIRDISELNQQMDAAGARFFAGGLESTDHAKSLRKQANGNVTVTDGPYLEAKEYIGGFWILECADMDEALTWARKAVVACRVPVEVREFLRIRPQRKSN</sequence>
<dbReference type="SUPFAM" id="SSF54909">
    <property type="entry name" value="Dimeric alpha+beta barrel"/>
    <property type="match status" value="1"/>
</dbReference>
<dbReference type="Proteomes" id="UP000182427">
    <property type="component" value="Chromosome I"/>
</dbReference>
<dbReference type="Gene3D" id="3.30.70.1060">
    <property type="entry name" value="Dimeric alpha+beta barrel"/>
    <property type="match status" value="1"/>
</dbReference>
<name>A0A1G7QYM0_9BACT</name>
<dbReference type="PANTHER" id="PTHR35174">
    <property type="entry name" value="BLL7171 PROTEIN-RELATED"/>
    <property type="match status" value="1"/>
</dbReference>
<accession>A0A1G7QYM0</accession>
<dbReference type="EMBL" id="LT629690">
    <property type="protein sequence ID" value="SDG03628.1"/>
    <property type="molecule type" value="Genomic_DNA"/>
</dbReference>
<keyword evidence="4" id="KW-1185">Reference proteome</keyword>
<gene>
    <name evidence="3" type="ORF">SAMN05444167_4054</name>
</gene>
<evidence type="ECO:0000313" key="4">
    <source>
        <dbReference type="Proteomes" id="UP000182427"/>
    </source>
</evidence>
<comment type="similarity">
    <text evidence="1">Belongs to the YciI family.</text>
</comment>
<protein>
    <submittedName>
        <fullName evidence="3">Uncharacterized conserved protein</fullName>
    </submittedName>
</protein>
<dbReference type="OrthoDB" id="9795306at2"/>
<dbReference type="AlphaFoldDB" id="A0A1G7QYM0"/>
<evidence type="ECO:0000256" key="1">
    <source>
        <dbReference type="ARBA" id="ARBA00007689"/>
    </source>
</evidence>
<dbReference type="InterPro" id="IPR005545">
    <property type="entry name" value="YCII"/>
</dbReference>
<proteinExistence type="inferred from homology"/>
<dbReference type="RefSeq" id="WP_083346745.1">
    <property type="nucleotide sequence ID" value="NZ_LT629690.1"/>
</dbReference>